<feature type="transmembrane region" description="Helical" evidence="2">
    <location>
        <begin position="27"/>
        <end position="47"/>
    </location>
</feature>
<keyword evidence="2" id="KW-0812">Transmembrane</keyword>
<accession>A0AAD9AWX6</accession>
<reference evidence="3" key="1">
    <citation type="submission" date="2023-01" db="EMBL/GenBank/DDBJ databases">
        <title>Colletotrichum chrysophilum M932 genome sequence.</title>
        <authorList>
            <person name="Baroncelli R."/>
        </authorList>
    </citation>
    <scope>NUCLEOTIDE SEQUENCE</scope>
    <source>
        <strain evidence="3">M932</strain>
    </source>
</reference>
<name>A0AAD9AWX6_9PEZI</name>
<keyword evidence="2" id="KW-1133">Transmembrane helix</keyword>
<comment type="caution">
    <text evidence="3">The sequence shown here is derived from an EMBL/GenBank/DDBJ whole genome shotgun (WGS) entry which is preliminary data.</text>
</comment>
<organism evidence="3 4">
    <name type="scientific">Colletotrichum chrysophilum</name>
    <dbReference type="NCBI Taxonomy" id="1836956"/>
    <lineage>
        <taxon>Eukaryota</taxon>
        <taxon>Fungi</taxon>
        <taxon>Dikarya</taxon>
        <taxon>Ascomycota</taxon>
        <taxon>Pezizomycotina</taxon>
        <taxon>Sordariomycetes</taxon>
        <taxon>Hypocreomycetidae</taxon>
        <taxon>Glomerellales</taxon>
        <taxon>Glomerellaceae</taxon>
        <taxon>Colletotrichum</taxon>
        <taxon>Colletotrichum gloeosporioides species complex</taxon>
    </lineage>
</organism>
<evidence type="ECO:0000313" key="3">
    <source>
        <dbReference type="EMBL" id="KAK1854887.1"/>
    </source>
</evidence>
<evidence type="ECO:0000313" key="4">
    <source>
        <dbReference type="Proteomes" id="UP001243330"/>
    </source>
</evidence>
<feature type="compositionally biased region" description="Basic and acidic residues" evidence="1">
    <location>
        <begin position="124"/>
        <end position="138"/>
    </location>
</feature>
<keyword evidence="4" id="KW-1185">Reference proteome</keyword>
<keyword evidence="2" id="KW-0472">Membrane</keyword>
<feature type="region of interest" description="Disordered" evidence="1">
    <location>
        <begin position="415"/>
        <end position="476"/>
    </location>
</feature>
<gene>
    <name evidence="3" type="ORF">CCHR01_02440</name>
</gene>
<protein>
    <recommendedName>
        <fullName evidence="5">Transmembrane protein</fullName>
    </recommendedName>
</protein>
<evidence type="ECO:0008006" key="5">
    <source>
        <dbReference type="Google" id="ProtNLM"/>
    </source>
</evidence>
<evidence type="ECO:0000256" key="1">
    <source>
        <dbReference type="SAM" id="MobiDB-lite"/>
    </source>
</evidence>
<proteinExistence type="predicted"/>
<sequence length="552" mass="61646">MESIFRIYDQSAGKCAAHVGSFLTGSLLPKLFFFTFLFLSFSMSSMYRSMPRRNIEGQVSLAKWPTVARSPASPWDIDESTAHTVSKLNSYFGFRPPTGYAKSTYGTPDETGYSPDITQLSADHTPELRHDTPSEVRTRTSSFGPETPPTKFDPSFTSDPHVQPLTPARHGPSHLRSYSDGCNLQSFRSDRAGSETADYDYKRHSHAALMPQAEEGLHRASSQEPASPHHNYTVNLTRDNRAVTLCLTSGGSPNRMEPSITCYRQTYLPLGGQYAEFFKASEALSLLQHMVNAPSQPFVPFSRRERADLMLRMRNTPESMVLGDPCSNARAWTSFFAAELSAGRAWEAGTVIFPWAVLQKLMNSLNSECGRRRRMQTRAATSQSRRDMDEPLGSRGHFQNSQSLECRTVSLRLSETDNRDAVGDHNSVSSASPPPRTPTDPHPPARIQFMRERGKSPLSLSAGPIRRRRQNSEPVRRLSLSPPRIALLKSNPCRQNLRRLAAASTPARLVFYDSIRSWPASSQRSRVRLPPCSKFLELTADQGTNPHNPIVL</sequence>
<dbReference type="AlphaFoldDB" id="A0AAD9AWX6"/>
<feature type="region of interest" description="Disordered" evidence="1">
    <location>
        <begin position="369"/>
        <end position="401"/>
    </location>
</feature>
<feature type="region of interest" description="Disordered" evidence="1">
    <location>
        <begin position="122"/>
        <end position="182"/>
    </location>
</feature>
<evidence type="ECO:0000256" key="2">
    <source>
        <dbReference type="SAM" id="Phobius"/>
    </source>
</evidence>
<dbReference type="Proteomes" id="UP001243330">
    <property type="component" value="Unassembled WGS sequence"/>
</dbReference>
<feature type="compositionally biased region" description="Pro residues" evidence="1">
    <location>
        <begin position="432"/>
        <end position="444"/>
    </location>
</feature>
<dbReference type="EMBL" id="JAQOWY010000029">
    <property type="protein sequence ID" value="KAK1854887.1"/>
    <property type="molecule type" value="Genomic_DNA"/>
</dbReference>